<protein>
    <submittedName>
        <fullName evidence="2">Uncharacterized protein</fullName>
    </submittedName>
</protein>
<dbReference type="AlphaFoldDB" id="A0A7S3A0J2"/>
<sequence>MNPALCMTAAKTAVVPAIMTGVAFAADQNIEVPQYLMIKLPGIGEVNFEMPKMPSMPKIGGGDEEATFVDDNPNQTMNAPKAAAKKGGPAIKVGGKAAAAAAPTLDDLKRGAGKNVTSVAVDTSSGADYKKFPVRRLPGKNMSSYIDMARDL</sequence>
<feature type="compositionally biased region" description="Low complexity" evidence="1">
    <location>
        <begin position="79"/>
        <end position="89"/>
    </location>
</feature>
<proteinExistence type="predicted"/>
<evidence type="ECO:0000313" key="2">
    <source>
        <dbReference type="EMBL" id="CAE0057752.1"/>
    </source>
</evidence>
<dbReference type="EMBL" id="HBHW01033415">
    <property type="protein sequence ID" value="CAE0057752.1"/>
    <property type="molecule type" value="Transcribed_RNA"/>
</dbReference>
<name>A0A7S3A0J2_9RHOD</name>
<accession>A0A7S3A0J2</accession>
<reference evidence="2" key="1">
    <citation type="submission" date="2021-01" db="EMBL/GenBank/DDBJ databases">
        <authorList>
            <person name="Corre E."/>
            <person name="Pelletier E."/>
            <person name="Niang G."/>
            <person name="Scheremetjew M."/>
            <person name="Finn R."/>
            <person name="Kale V."/>
            <person name="Holt S."/>
            <person name="Cochrane G."/>
            <person name="Meng A."/>
            <person name="Brown T."/>
            <person name="Cohen L."/>
        </authorList>
    </citation>
    <scope>NUCLEOTIDE SEQUENCE</scope>
    <source>
        <strain evidence="2">CCMP 769</strain>
    </source>
</reference>
<evidence type="ECO:0000256" key="1">
    <source>
        <dbReference type="SAM" id="MobiDB-lite"/>
    </source>
</evidence>
<gene>
    <name evidence="2" type="ORF">RMAR00112_LOCUS25806</name>
</gene>
<organism evidence="2">
    <name type="scientific">Rhodosorus marinus</name>
    <dbReference type="NCBI Taxonomy" id="101924"/>
    <lineage>
        <taxon>Eukaryota</taxon>
        <taxon>Rhodophyta</taxon>
        <taxon>Stylonematophyceae</taxon>
        <taxon>Stylonematales</taxon>
        <taxon>Stylonemataceae</taxon>
        <taxon>Rhodosorus</taxon>
    </lineage>
</organism>
<feature type="region of interest" description="Disordered" evidence="1">
    <location>
        <begin position="54"/>
        <end position="89"/>
    </location>
</feature>